<name>A0A0E9VSW2_ANGAN</name>
<evidence type="ECO:0000313" key="2">
    <source>
        <dbReference type="EMBL" id="JAH80420.1"/>
    </source>
</evidence>
<organism evidence="2">
    <name type="scientific">Anguilla anguilla</name>
    <name type="common">European freshwater eel</name>
    <name type="synonym">Muraena anguilla</name>
    <dbReference type="NCBI Taxonomy" id="7936"/>
    <lineage>
        <taxon>Eukaryota</taxon>
        <taxon>Metazoa</taxon>
        <taxon>Chordata</taxon>
        <taxon>Craniata</taxon>
        <taxon>Vertebrata</taxon>
        <taxon>Euteleostomi</taxon>
        <taxon>Actinopterygii</taxon>
        <taxon>Neopterygii</taxon>
        <taxon>Teleostei</taxon>
        <taxon>Anguilliformes</taxon>
        <taxon>Anguillidae</taxon>
        <taxon>Anguilla</taxon>
    </lineage>
</organism>
<dbReference type="EMBL" id="GBXM01028157">
    <property type="protein sequence ID" value="JAH80420.1"/>
    <property type="molecule type" value="Transcribed_RNA"/>
</dbReference>
<protein>
    <submittedName>
        <fullName evidence="2">Uncharacterized protein</fullName>
    </submittedName>
</protein>
<reference evidence="2" key="1">
    <citation type="submission" date="2014-11" db="EMBL/GenBank/DDBJ databases">
        <authorList>
            <person name="Amaro Gonzalez C."/>
        </authorList>
    </citation>
    <scope>NUCLEOTIDE SEQUENCE</scope>
</reference>
<keyword evidence="1" id="KW-0732">Signal</keyword>
<reference evidence="2" key="2">
    <citation type="journal article" date="2015" name="Fish Shellfish Immunol.">
        <title>Early steps in the European eel (Anguilla anguilla)-Vibrio vulnificus interaction in the gills: Role of the RtxA13 toxin.</title>
        <authorList>
            <person name="Callol A."/>
            <person name="Pajuelo D."/>
            <person name="Ebbesson L."/>
            <person name="Teles M."/>
            <person name="MacKenzie S."/>
            <person name="Amaro C."/>
        </authorList>
    </citation>
    <scope>NUCLEOTIDE SEQUENCE</scope>
</reference>
<accession>A0A0E9VSW2</accession>
<proteinExistence type="predicted"/>
<evidence type="ECO:0000256" key="1">
    <source>
        <dbReference type="SAM" id="SignalP"/>
    </source>
</evidence>
<dbReference type="AlphaFoldDB" id="A0A0E9VSW2"/>
<feature type="chain" id="PRO_5002433826" evidence="1">
    <location>
        <begin position="20"/>
        <end position="38"/>
    </location>
</feature>
<feature type="signal peptide" evidence="1">
    <location>
        <begin position="1"/>
        <end position="19"/>
    </location>
</feature>
<sequence>MCPLWTLCFWTGCCFCGHGFNIPAADILSIREAVLLLY</sequence>